<dbReference type="GO" id="GO:0044038">
    <property type="term" value="P:cell wall macromolecule biosynthetic process"/>
    <property type="evidence" value="ECO:0007669"/>
    <property type="project" value="TreeGrafter"/>
</dbReference>
<evidence type="ECO:0000256" key="2">
    <source>
        <dbReference type="ARBA" id="ARBA00022679"/>
    </source>
</evidence>
<comment type="cofactor">
    <cofactor evidence="6">
        <name>Mg(2+)</name>
        <dbReference type="ChEBI" id="CHEBI:18420"/>
    </cofactor>
</comment>
<evidence type="ECO:0008006" key="10">
    <source>
        <dbReference type="Google" id="ProtNLM"/>
    </source>
</evidence>
<dbReference type="GO" id="GO:0016780">
    <property type="term" value="F:phosphotransferase activity, for other substituted phosphate groups"/>
    <property type="evidence" value="ECO:0007669"/>
    <property type="project" value="InterPro"/>
</dbReference>
<keyword evidence="4 7" id="KW-1133">Transmembrane helix</keyword>
<sequence length="148" mass="16583">MDGLAGGSLIITFLALTLLSWMNGYEELSFLNATTVGALITYTYFNVKPARFQMGDVGSLGLGALLAINAIVINKMLLLPFLGFIFYIELLSVIIQVAGRYTLGRRIFKMAPIHHHFELRGWSEEKTVMRFWIMHGAVVLLGIWIALF</sequence>
<evidence type="ECO:0000256" key="5">
    <source>
        <dbReference type="ARBA" id="ARBA00023136"/>
    </source>
</evidence>
<comment type="subcellular location">
    <subcellularLocation>
        <location evidence="1">Membrane</location>
        <topology evidence="1">Multi-pass membrane protein</topology>
    </subcellularLocation>
</comment>
<dbReference type="Pfam" id="PF00953">
    <property type="entry name" value="Glycos_transf_4"/>
    <property type="match status" value="1"/>
</dbReference>
<evidence type="ECO:0000256" key="4">
    <source>
        <dbReference type="ARBA" id="ARBA00022989"/>
    </source>
</evidence>
<dbReference type="GO" id="GO:0071555">
    <property type="term" value="P:cell wall organization"/>
    <property type="evidence" value="ECO:0007669"/>
    <property type="project" value="TreeGrafter"/>
</dbReference>
<evidence type="ECO:0000313" key="8">
    <source>
        <dbReference type="EMBL" id="OGH73749.1"/>
    </source>
</evidence>
<name>A0A1F6MQ07_9BACT</name>
<feature type="transmembrane region" description="Helical" evidence="7">
    <location>
        <begin position="84"/>
        <end position="103"/>
    </location>
</feature>
<feature type="transmembrane region" description="Helical" evidence="7">
    <location>
        <begin position="28"/>
        <end position="45"/>
    </location>
</feature>
<dbReference type="AlphaFoldDB" id="A0A1F6MQ07"/>
<keyword evidence="3 7" id="KW-0812">Transmembrane</keyword>
<feature type="transmembrane region" description="Helical" evidence="7">
    <location>
        <begin position="57"/>
        <end position="78"/>
    </location>
</feature>
<dbReference type="GO" id="GO:0046872">
    <property type="term" value="F:metal ion binding"/>
    <property type="evidence" value="ECO:0007669"/>
    <property type="project" value="UniProtKB-KW"/>
</dbReference>
<dbReference type="STRING" id="1798683.A3C90_01720"/>
<dbReference type="PANTHER" id="PTHR22926:SF5">
    <property type="entry name" value="PHOSPHO-N-ACETYLMURAMOYL-PENTAPEPTIDE-TRANSFERASE HOMOLOG"/>
    <property type="match status" value="1"/>
</dbReference>
<keyword evidence="2" id="KW-0808">Transferase</keyword>
<feature type="transmembrane region" description="Helical" evidence="7">
    <location>
        <begin position="128"/>
        <end position="147"/>
    </location>
</feature>
<proteinExistence type="predicted"/>
<organism evidence="8 9">
    <name type="scientific">Candidatus Magasanikbacteria bacterium RIFCSPHIGHO2_02_FULL_51_14</name>
    <dbReference type="NCBI Taxonomy" id="1798683"/>
    <lineage>
        <taxon>Bacteria</taxon>
        <taxon>Candidatus Magasanikiibacteriota</taxon>
    </lineage>
</organism>
<reference evidence="8 9" key="1">
    <citation type="journal article" date="2016" name="Nat. Commun.">
        <title>Thousands of microbial genomes shed light on interconnected biogeochemical processes in an aquifer system.</title>
        <authorList>
            <person name="Anantharaman K."/>
            <person name="Brown C.T."/>
            <person name="Hug L.A."/>
            <person name="Sharon I."/>
            <person name="Castelle C.J."/>
            <person name="Probst A.J."/>
            <person name="Thomas B.C."/>
            <person name="Singh A."/>
            <person name="Wilkins M.J."/>
            <person name="Karaoz U."/>
            <person name="Brodie E.L."/>
            <person name="Williams K.H."/>
            <person name="Hubbard S.S."/>
            <person name="Banfield J.F."/>
        </authorList>
    </citation>
    <scope>NUCLEOTIDE SEQUENCE [LARGE SCALE GENOMIC DNA]</scope>
</reference>
<feature type="transmembrane region" description="Helical" evidence="7">
    <location>
        <begin position="5"/>
        <end position="22"/>
    </location>
</feature>
<keyword evidence="6" id="KW-0460">Magnesium</keyword>
<comment type="caution">
    <text evidence="8">The sequence shown here is derived from an EMBL/GenBank/DDBJ whole genome shotgun (WGS) entry which is preliminary data.</text>
</comment>
<keyword evidence="6" id="KW-0479">Metal-binding</keyword>
<evidence type="ECO:0000256" key="6">
    <source>
        <dbReference type="PIRSR" id="PIRSR600715-1"/>
    </source>
</evidence>
<evidence type="ECO:0000256" key="7">
    <source>
        <dbReference type="SAM" id="Phobius"/>
    </source>
</evidence>
<feature type="binding site" evidence="6">
    <location>
        <position position="56"/>
    </location>
    <ligand>
        <name>Mg(2+)</name>
        <dbReference type="ChEBI" id="CHEBI:18420"/>
    </ligand>
</feature>
<dbReference type="GO" id="GO:0005886">
    <property type="term" value="C:plasma membrane"/>
    <property type="evidence" value="ECO:0007669"/>
    <property type="project" value="TreeGrafter"/>
</dbReference>
<evidence type="ECO:0000256" key="3">
    <source>
        <dbReference type="ARBA" id="ARBA00022692"/>
    </source>
</evidence>
<keyword evidence="5 7" id="KW-0472">Membrane</keyword>
<dbReference type="PANTHER" id="PTHR22926">
    <property type="entry name" value="PHOSPHO-N-ACETYLMURAMOYL-PENTAPEPTIDE-TRANSFERASE"/>
    <property type="match status" value="1"/>
</dbReference>
<dbReference type="InterPro" id="IPR000715">
    <property type="entry name" value="Glycosyl_transferase_4"/>
</dbReference>
<protein>
    <recommendedName>
        <fullName evidence="10">Phospho-N-acetylmuramoyl-pentapeptide-transferase</fullName>
    </recommendedName>
</protein>
<evidence type="ECO:0000256" key="1">
    <source>
        <dbReference type="ARBA" id="ARBA00004141"/>
    </source>
</evidence>
<dbReference type="Proteomes" id="UP000177457">
    <property type="component" value="Unassembled WGS sequence"/>
</dbReference>
<gene>
    <name evidence="8" type="ORF">A3C90_01720</name>
</gene>
<evidence type="ECO:0000313" key="9">
    <source>
        <dbReference type="Proteomes" id="UP000177457"/>
    </source>
</evidence>
<accession>A0A1F6MQ07</accession>
<dbReference type="EMBL" id="MFQE01000019">
    <property type="protein sequence ID" value="OGH73749.1"/>
    <property type="molecule type" value="Genomic_DNA"/>
</dbReference>